<dbReference type="GO" id="GO:0016787">
    <property type="term" value="F:hydrolase activity"/>
    <property type="evidence" value="ECO:0007669"/>
    <property type="project" value="UniProtKB-KW"/>
</dbReference>
<organism evidence="2 3">
    <name type="scientific">Halothermothrix orenii (strain H 168 / OCM 544 / DSM 9562)</name>
    <dbReference type="NCBI Taxonomy" id="373903"/>
    <lineage>
        <taxon>Bacteria</taxon>
        <taxon>Bacillati</taxon>
        <taxon>Bacillota</taxon>
        <taxon>Clostridia</taxon>
        <taxon>Halanaerobiales</taxon>
        <taxon>Halothermotrichaceae</taxon>
        <taxon>Halothermothrix</taxon>
    </lineage>
</organism>
<feature type="domain" description="LysM" evidence="1">
    <location>
        <begin position="134"/>
        <end position="177"/>
    </location>
</feature>
<dbReference type="PANTHER" id="PTHR33734">
    <property type="entry name" value="LYSM DOMAIN-CONTAINING GPI-ANCHORED PROTEIN 2"/>
    <property type="match status" value="1"/>
</dbReference>
<dbReference type="HOGENOM" id="CLU_053345_1_1_9"/>
<protein>
    <submittedName>
        <fullName evidence="2">Cell wall hydrolase SleB</fullName>
    </submittedName>
</protein>
<dbReference type="Pfam" id="PF01476">
    <property type="entry name" value="LysM"/>
    <property type="match status" value="2"/>
</dbReference>
<dbReference type="OrthoDB" id="9785345at2"/>
<keyword evidence="3" id="KW-1185">Reference proteome</keyword>
<dbReference type="RefSeq" id="WP_012635738.1">
    <property type="nucleotide sequence ID" value="NC_011899.1"/>
</dbReference>
<dbReference type="SUPFAM" id="SSF54106">
    <property type="entry name" value="LysM domain"/>
    <property type="match status" value="2"/>
</dbReference>
<dbReference type="Gene3D" id="1.10.10.2520">
    <property type="entry name" value="Cell wall hydrolase SleB, domain 1"/>
    <property type="match status" value="1"/>
</dbReference>
<dbReference type="Pfam" id="PF07486">
    <property type="entry name" value="Hydrolase_2"/>
    <property type="match status" value="1"/>
</dbReference>
<dbReference type="PANTHER" id="PTHR33734:SF22">
    <property type="entry name" value="MEMBRANE-BOUND LYTIC MUREIN TRANSGLYCOSYLASE D"/>
    <property type="match status" value="1"/>
</dbReference>
<evidence type="ECO:0000313" key="3">
    <source>
        <dbReference type="Proteomes" id="UP000000719"/>
    </source>
</evidence>
<dbReference type="SMART" id="SM00257">
    <property type="entry name" value="LysM"/>
    <property type="match status" value="2"/>
</dbReference>
<dbReference type="Gene3D" id="6.20.240.60">
    <property type="match status" value="1"/>
</dbReference>
<name>B8CW81_HALOH</name>
<proteinExistence type="predicted"/>
<dbReference type="InterPro" id="IPR018392">
    <property type="entry name" value="LysM"/>
</dbReference>
<dbReference type="InterPro" id="IPR011105">
    <property type="entry name" value="Cell_wall_hydrolase_SleB"/>
</dbReference>
<dbReference type="Proteomes" id="UP000000719">
    <property type="component" value="Chromosome"/>
</dbReference>
<dbReference type="KEGG" id="hor:Hore_07930"/>
<dbReference type="EMBL" id="CP001098">
    <property type="protein sequence ID" value="ACL69550.1"/>
    <property type="molecule type" value="Genomic_DNA"/>
</dbReference>
<dbReference type="eggNOG" id="COG1388">
    <property type="taxonomic scope" value="Bacteria"/>
</dbReference>
<evidence type="ECO:0000259" key="1">
    <source>
        <dbReference type="PROSITE" id="PS51782"/>
    </source>
</evidence>
<dbReference type="InterPro" id="IPR036779">
    <property type="entry name" value="LysM_dom_sf"/>
</dbReference>
<reference evidence="2 3" key="1">
    <citation type="journal article" date="2009" name="PLoS ONE">
        <title>Genome analysis of the anaerobic thermohalophilic bacterium Halothermothrix orenii.</title>
        <authorList>
            <person name="Mavromatis K."/>
            <person name="Ivanova N."/>
            <person name="Anderson I."/>
            <person name="Lykidis A."/>
            <person name="Hooper S.D."/>
            <person name="Sun H."/>
            <person name="Kunin V."/>
            <person name="Lapidus A."/>
            <person name="Hugenholtz P."/>
            <person name="Patel B."/>
            <person name="Kyrpides N.C."/>
        </authorList>
    </citation>
    <scope>NUCLEOTIDE SEQUENCE [LARGE SCALE GENOMIC DNA]</scope>
    <source>
        <strain evidence="3">H 168 / OCM 544 / DSM 9562</strain>
    </source>
</reference>
<dbReference type="eggNOG" id="COG3773">
    <property type="taxonomic scope" value="Bacteria"/>
</dbReference>
<feature type="domain" description="LysM" evidence="1">
    <location>
        <begin position="36"/>
        <end position="80"/>
    </location>
</feature>
<sequence length="310" mass="34807">MSINNKYKKYCLISILTLVLLISLTLISTAGPKFTLIYVVQEGDTLIDIARKYGVSVNDILEINGITENSWIKLGQELIIPQPEKNNLPDWDYKLLGKPDKLDHFKLDVGSNYSVRVNPMQSLPEVKIPADKIITYHVGLGDTLFDLARSFNTSIGVIMALNNMEDSIIRVGDKIKLPINNLTPRQVLERTINRKELELLARAIHAEARGEPFIGQVAVGAVIINRVLSPHFPDTFYGVIYQPGQFTAVVDGQINLTPNRTAFRAAREALKGNDPTMGALYYYNPKTAENKWWFATRRLLVTIGDHVFAK</sequence>
<keyword evidence="2" id="KW-0378">Hydrolase</keyword>
<dbReference type="Gene3D" id="3.10.350.10">
    <property type="entry name" value="LysM domain"/>
    <property type="match status" value="2"/>
</dbReference>
<evidence type="ECO:0000313" key="2">
    <source>
        <dbReference type="EMBL" id="ACL69550.1"/>
    </source>
</evidence>
<accession>B8CW81</accession>
<dbReference type="PROSITE" id="PS51782">
    <property type="entry name" value="LYSM"/>
    <property type="match status" value="2"/>
</dbReference>
<dbReference type="AlphaFoldDB" id="B8CW81"/>
<dbReference type="CDD" id="cd00118">
    <property type="entry name" value="LysM"/>
    <property type="match status" value="2"/>
</dbReference>
<dbReference type="InterPro" id="IPR042047">
    <property type="entry name" value="SleB_dom1"/>
</dbReference>
<dbReference type="STRING" id="373903.Hore_07930"/>
<gene>
    <name evidence="2" type="ordered locus">Hore_07930</name>
</gene>